<comment type="caution">
    <text evidence="1">The sequence shown here is derived from an EMBL/GenBank/DDBJ whole genome shotgun (WGS) entry which is preliminary data.</text>
</comment>
<dbReference type="STRING" id="1798664.A3C93_04125"/>
<gene>
    <name evidence="1" type="ORF">A3C93_04125</name>
</gene>
<dbReference type="AlphaFoldDB" id="A0A1G2DKC9"/>
<reference evidence="1 2" key="1">
    <citation type="journal article" date="2016" name="Nat. Commun.">
        <title>Thousands of microbial genomes shed light on interconnected biogeochemical processes in an aquifer system.</title>
        <authorList>
            <person name="Anantharaman K."/>
            <person name="Brown C.T."/>
            <person name="Hug L.A."/>
            <person name="Sharon I."/>
            <person name="Castelle C.J."/>
            <person name="Probst A.J."/>
            <person name="Thomas B.C."/>
            <person name="Singh A."/>
            <person name="Wilkins M.J."/>
            <person name="Karaoz U."/>
            <person name="Brodie E.L."/>
            <person name="Williams K.H."/>
            <person name="Hubbard S.S."/>
            <person name="Banfield J.F."/>
        </authorList>
    </citation>
    <scope>NUCLEOTIDE SEQUENCE [LARGE SCALE GENOMIC DNA]</scope>
</reference>
<protein>
    <submittedName>
        <fullName evidence="1">Uncharacterized protein</fullName>
    </submittedName>
</protein>
<sequence length="94" mass="10483">MADIERTTLVEEAKAIVIGSHLSAVDKKLLVGRIPFVADIMLRMFVEVCKEDPFGVDAIVKSLKKKLDAQGNLKKIHEIVKQERRDIEELLAAG</sequence>
<organism evidence="1 2">
    <name type="scientific">Candidatus Lloydbacteria bacterium RIFCSPHIGHO2_02_FULL_54_17</name>
    <dbReference type="NCBI Taxonomy" id="1798664"/>
    <lineage>
        <taxon>Bacteria</taxon>
        <taxon>Candidatus Lloydiibacteriota</taxon>
    </lineage>
</organism>
<dbReference type="EMBL" id="MHLO01000004">
    <property type="protein sequence ID" value="OGZ13360.1"/>
    <property type="molecule type" value="Genomic_DNA"/>
</dbReference>
<accession>A0A1G2DKC9</accession>
<name>A0A1G2DKC9_9BACT</name>
<evidence type="ECO:0000313" key="2">
    <source>
        <dbReference type="Proteomes" id="UP000178636"/>
    </source>
</evidence>
<evidence type="ECO:0000313" key="1">
    <source>
        <dbReference type="EMBL" id="OGZ13360.1"/>
    </source>
</evidence>
<dbReference type="Proteomes" id="UP000178636">
    <property type="component" value="Unassembled WGS sequence"/>
</dbReference>
<proteinExistence type="predicted"/>